<evidence type="ECO:0000313" key="7">
    <source>
        <dbReference type="EMBL" id="KAE8716222.1"/>
    </source>
</evidence>
<evidence type="ECO:0000256" key="3">
    <source>
        <dbReference type="ARBA" id="ARBA00023125"/>
    </source>
</evidence>
<dbReference type="InterPro" id="IPR001375">
    <property type="entry name" value="Peptidase_S9_cat"/>
</dbReference>
<dbReference type="SUPFAM" id="SSF53474">
    <property type="entry name" value="alpha/beta-Hydrolases"/>
    <property type="match status" value="1"/>
</dbReference>
<name>A0A6A3BMF5_HIBSY</name>
<keyword evidence="8" id="KW-1185">Reference proteome</keyword>
<dbReference type="Proteomes" id="UP000436088">
    <property type="component" value="Unassembled WGS sequence"/>
</dbReference>
<evidence type="ECO:0000259" key="6">
    <source>
        <dbReference type="PROSITE" id="PS50811"/>
    </source>
</evidence>
<dbReference type="InterPro" id="IPR029058">
    <property type="entry name" value="AB_hydrolase_fold"/>
</dbReference>
<dbReference type="Pfam" id="PF03106">
    <property type="entry name" value="WRKY"/>
    <property type="match status" value="1"/>
</dbReference>
<evidence type="ECO:0000256" key="5">
    <source>
        <dbReference type="ARBA" id="ARBA00023242"/>
    </source>
</evidence>
<evidence type="ECO:0000256" key="2">
    <source>
        <dbReference type="ARBA" id="ARBA00023015"/>
    </source>
</evidence>
<keyword evidence="2" id="KW-0805">Transcription regulation</keyword>
<dbReference type="GO" id="GO:0008236">
    <property type="term" value="F:serine-type peptidase activity"/>
    <property type="evidence" value="ECO:0007669"/>
    <property type="project" value="InterPro"/>
</dbReference>
<keyword evidence="4" id="KW-0804">Transcription</keyword>
<dbReference type="GO" id="GO:0003700">
    <property type="term" value="F:DNA-binding transcription factor activity"/>
    <property type="evidence" value="ECO:0007669"/>
    <property type="project" value="InterPro"/>
</dbReference>
<gene>
    <name evidence="7" type="ORF">F3Y22_tig00110156pilonHSYRG00598</name>
</gene>
<dbReference type="SUPFAM" id="SSF118290">
    <property type="entry name" value="WRKY DNA-binding domain"/>
    <property type="match status" value="1"/>
</dbReference>
<keyword evidence="3" id="KW-0238">DNA-binding</keyword>
<accession>A0A6A3BMF5</accession>
<comment type="subcellular location">
    <subcellularLocation>
        <location evidence="1">Nucleus</location>
    </subcellularLocation>
</comment>
<dbReference type="GO" id="GO:0043565">
    <property type="term" value="F:sequence-specific DNA binding"/>
    <property type="evidence" value="ECO:0007669"/>
    <property type="project" value="InterPro"/>
</dbReference>
<dbReference type="PROSITE" id="PS50811">
    <property type="entry name" value="WRKY"/>
    <property type="match status" value="1"/>
</dbReference>
<comment type="caution">
    <text evidence="7">The sequence shown here is derived from an EMBL/GenBank/DDBJ whole genome shotgun (WGS) entry which is preliminary data.</text>
</comment>
<protein>
    <recommendedName>
        <fullName evidence="6">WRKY domain-containing protein</fullName>
    </recommendedName>
</protein>
<dbReference type="Gene3D" id="2.20.25.80">
    <property type="entry name" value="WRKY domain"/>
    <property type="match status" value="1"/>
</dbReference>
<dbReference type="InterPro" id="IPR036576">
    <property type="entry name" value="WRKY_dom_sf"/>
</dbReference>
<dbReference type="Pfam" id="PF00326">
    <property type="entry name" value="Peptidase_S9"/>
    <property type="match status" value="1"/>
</dbReference>
<dbReference type="PANTHER" id="PTHR47381">
    <property type="entry name" value="ALPHA/BETA-HYDROLASES SUPERFAMILY PROTEIN"/>
    <property type="match status" value="1"/>
</dbReference>
<feature type="domain" description="WRKY" evidence="6">
    <location>
        <begin position="130"/>
        <end position="171"/>
    </location>
</feature>
<dbReference type="SMART" id="SM00774">
    <property type="entry name" value="WRKY"/>
    <property type="match status" value="1"/>
</dbReference>
<dbReference type="AlphaFoldDB" id="A0A6A3BMF5"/>
<evidence type="ECO:0000256" key="1">
    <source>
        <dbReference type="ARBA" id="ARBA00004123"/>
    </source>
</evidence>
<proteinExistence type="predicted"/>
<evidence type="ECO:0000256" key="4">
    <source>
        <dbReference type="ARBA" id="ARBA00023163"/>
    </source>
</evidence>
<dbReference type="GO" id="GO:0006508">
    <property type="term" value="P:proteolysis"/>
    <property type="evidence" value="ECO:0007669"/>
    <property type="project" value="InterPro"/>
</dbReference>
<dbReference type="Gene3D" id="3.40.50.1820">
    <property type="entry name" value="alpha/beta hydrolase"/>
    <property type="match status" value="1"/>
</dbReference>
<dbReference type="PANTHER" id="PTHR47381:SF3">
    <property type="entry name" value="ALPHA_BETA-HYDROLASES SUPERFAMILY PROTEIN"/>
    <property type="match status" value="1"/>
</dbReference>
<reference evidence="7" key="1">
    <citation type="submission" date="2019-09" db="EMBL/GenBank/DDBJ databases">
        <title>Draft genome information of white flower Hibiscus syriacus.</title>
        <authorList>
            <person name="Kim Y.-M."/>
        </authorList>
    </citation>
    <scope>NUCLEOTIDE SEQUENCE [LARGE SCALE GENOMIC DNA]</scope>
    <source>
        <strain evidence="7">YM2019G1</strain>
    </source>
</reference>
<sequence length="441" mass="49611">MEEMRECEQKSLVNELTQGRELARQLQAYYLTIPSSSSNGTPKFLVQQIQASYEKAFSKLNYNNNNIILFTSPEVDPDRGFNEQDDQLKLDGSMKRLRVISCRRRPPHHFSFRQLSNSVDGARSVSKFMGYYRCAHRNSQGCLATKLVQRSNDDPITFHITYRGRHNLSCNTLLPTAPSENQARGTNAGDQGKLPVLILSLEGSELKRRPAIVFLRSSGMNKESVRQFLEPYASREYVAVAIDSRYHSEPQALVSSWINGDTMPFIFDTDLIKLADYLTQRTDIYPTRIGITGVSFGGMHARFAAFADTRYAVAAPIIGVQGFQWAIENDKWQARVDSIKPVFEDDVLSIHLAKIDLGKSAIDKEVVDKVWDRIAPDLASKFDSPYSIPAIAPRPLLILNGTTLSETLKTCVGYAYIVERISFLGFVDDQVPMIHVARSVV</sequence>
<dbReference type="InterPro" id="IPR003657">
    <property type="entry name" value="WRKY_dom"/>
</dbReference>
<keyword evidence="5" id="KW-0539">Nucleus</keyword>
<organism evidence="7 8">
    <name type="scientific">Hibiscus syriacus</name>
    <name type="common">Rose of Sharon</name>
    <dbReference type="NCBI Taxonomy" id="106335"/>
    <lineage>
        <taxon>Eukaryota</taxon>
        <taxon>Viridiplantae</taxon>
        <taxon>Streptophyta</taxon>
        <taxon>Embryophyta</taxon>
        <taxon>Tracheophyta</taxon>
        <taxon>Spermatophyta</taxon>
        <taxon>Magnoliopsida</taxon>
        <taxon>eudicotyledons</taxon>
        <taxon>Gunneridae</taxon>
        <taxon>Pentapetalae</taxon>
        <taxon>rosids</taxon>
        <taxon>malvids</taxon>
        <taxon>Malvales</taxon>
        <taxon>Malvaceae</taxon>
        <taxon>Malvoideae</taxon>
        <taxon>Hibiscus</taxon>
    </lineage>
</organism>
<dbReference type="GO" id="GO:0005634">
    <property type="term" value="C:nucleus"/>
    <property type="evidence" value="ECO:0007669"/>
    <property type="project" value="UniProtKB-SubCell"/>
</dbReference>
<evidence type="ECO:0000313" key="8">
    <source>
        <dbReference type="Proteomes" id="UP000436088"/>
    </source>
</evidence>
<dbReference type="EMBL" id="VEPZ02000855">
    <property type="protein sequence ID" value="KAE8716222.1"/>
    <property type="molecule type" value="Genomic_DNA"/>
</dbReference>